<reference evidence="1 2" key="1">
    <citation type="submission" date="2019-03" db="EMBL/GenBank/DDBJ databases">
        <title>Genomic Encyclopedia of Archaeal and Bacterial Type Strains, Phase II (KMG-II): from individual species to whole genera.</title>
        <authorList>
            <person name="Goeker M."/>
        </authorList>
    </citation>
    <scope>NUCLEOTIDE SEQUENCE [LARGE SCALE GENOMIC DNA]</scope>
    <source>
        <strain evidence="1 2">DSM 19034</strain>
    </source>
</reference>
<gene>
    <name evidence="1" type="ORF">CLV32_0340</name>
</gene>
<dbReference type="SUPFAM" id="SSF55874">
    <property type="entry name" value="ATPase domain of HSP90 chaperone/DNA topoisomerase II/histidine kinase"/>
    <property type="match status" value="1"/>
</dbReference>
<protein>
    <recommendedName>
        <fullName evidence="3">Serine/threonine-protein kinase RsbW</fullName>
    </recommendedName>
</protein>
<proteinExistence type="predicted"/>
<dbReference type="EMBL" id="SNWM01000001">
    <property type="protein sequence ID" value="TDO24053.1"/>
    <property type="molecule type" value="Genomic_DNA"/>
</dbReference>
<evidence type="ECO:0000313" key="1">
    <source>
        <dbReference type="EMBL" id="TDO24053.1"/>
    </source>
</evidence>
<dbReference type="OrthoDB" id="947656at2"/>
<accession>A0A4R6IP74</accession>
<evidence type="ECO:0000313" key="2">
    <source>
        <dbReference type="Proteomes" id="UP000295499"/>
    </source>
</evidence>
<dbReference type="RefSeq" id="WP_133551717.1">
    <property type="nucleotide sequence ID" value="NZ_SNWM01000001.1"/>
</dbReference>
<comment type="caution">
    <text evidence="1">The sequence shown here is derived from an EMBL/GenBank/DDBJ whole genome shotgun (WGS) entry which is preliminary data.</text>
</comment>
<dbReference type="AlphaFoldDB" id="A0A4R6IP74"/>
<evidence type="ECO:0008006" key="3">
    <source>
        <dbReference type="Google" id="ProtNLM"/>
    </source>
</evidence>
<sequence length="175" mass="20217">MKEPSSIQIGLKIPKDAEGILAYVHEVLELLKAQVTLDEDKIRKIKLILVELVTNSIKHSEDENASIEFTFNHPTLTIQKVDKGLQIEFAGDSEQIPFVELDRTIKVHLSESQPHHIKILDPYRFRFVDNYKEGISIDFLPEHFGLYIITLASDSFIYQHDPDLLENRFIVHLNL</sequence>
<name>A0A4R6IP74_9SPHI</name>
<keyword evidence="2" id="KW-1185">Reference proteome</keyword>
<organism evidence="1 2">
    <name type="scientific">Pedobacter duraquae</name>
    <dbReference type="NCBI Taxonomy" id="425511"/>
    <lineage>
        <taxon>Bacteria</taxon>
        <taxon>Pseudomonadati</taxon>
        <taxon>Bacteroidota</taxon>
        <taxon>Sphingobacteriia</taxon>
        <taxon>Sphingobacteriales</taxon>
        <taxon>Sphingobacteriaceae</taxon>
        <taxon>Pedobacter</taxon>
    </lineage>
</organism>
<dbReference type="Proteomes" id="UP000295499">
    <property type="component" value="Unassembled WGS sequence"/>
</dbReference>
<dbReference type="Gene3D" id="3.30.565.10">
    <property type="entry name" value="Histidine kinase-like ATPase, C-terminal domain"/>
    <property type="match status" value="1"/>
</dbReference>
<dbReference type="InterPro" id="IPR036890">
    <property type="entry name" value="HATPase_C_sf"/>
</dbReference>